<evidence type="ECO:0000313" key="2">
    <source>
        <dbReference type="EMBL" id="KAF4128619.1"/>
    </source>
</evidence>
<evidence type="ECO:0000313" key="3">
    <source>
        <dbReference type="Proteomes" id="UP000704712"/>
    </source>
</evidence>
<feature type="region of interest" description="Disordered" evidence="1">
    <location>
        <begin position="252"/>
        <end position="287"/>
    </location>
</feature>
<dbReference type="EMBL" id="JAACNO010003075">
    <property type="protein sequence ID" value="KAF4128619.1"/>
    <property type="molecule type" value="Genomic_DNA"/>
</dbReference>
<organism evidence="2 3">
    <name type="scientific">Phytophthora infestans</name>
    <name type="common">Potato late blight agent</name>
    <name type="synonym">Botrytis infestans</name>
    <dbReference type="NCBI Taxonomy" id="4787"/>
    <lineage>
        <taxon>Eukaryota</taxon>
        <taxon>Sar</taxon>
        <taxon>Stramenopiles</taxon>
        <taxon>Oomycota</taxon>
        <taxon>Peronosporomycetes</taxon>
        <taxon>Peronosporales</taxon>
        <taxon>Peronosporaceae</taxon>
        <taxon>Phytophthora</taxon>
    </lineage>
</organism>
<dbReference type="Proteomes" id="UP000704712">
    <property type="component" value="Unassembled WGS sequence"/>
</dbReference>
<gene>
    <name evidence="2" type="ORF">GN958_ATG22178</name>
</gene>
<comment type="caution">
    <text evidence="2">The sequence shown here is derived from an EMBL/GenBank/DDBJ whole genome shotgun (WGS) entry which is preliminary data.</text>
</comment>
<accession>A0A8S9TPG7</accession>
<sequence>SSRTSRTPHTSPYYPRCLRPVDVTISIGYRGGDNCAEEMGEENQVQEKEALLARPVLRQKFAAVGDIVLLKAVNTFRPWTAAVGTSKGIMKDFDDINRLDKRSLEQQCALALQISLLSTGQTSVNRCGNQGQWRIALMNDWEDKEAQRKEDQTAKQHRIECSGELLRSLAMGEIASEEAEVQAGFNDGSQREDSASESVEASMSSCTVARGLLDRLQVPIAVARAKLPKESGLIEDEKSKFQYKMQRLQFEREQEDKKRLHASEKAEKRRAHELLLKDRRRQADEDRDKRMQEYILKVLKQQKQ</sequence>
<protein>
    <submittedName>
        <fullName evidence="2">Uncharacterized protein</fullName>
    </submittedName>
</protein>
<reference evidence="2" key="1">
    <citation type="submission" date="2020-03" db="EMBL/GenBank/DDBJ databases">
        <title>Hybrid Assembly of Korean Phytophthora infestans isolates.</title>
        <authorList>
            <person name="Prokchorchik M."/>
            <person name="Lee Y."/>
            <person name="Seo J."/>
            <person name="Cho J.-H."/>
            <person name="Park Y.-E."/>
            <person name="Jang D.-C."/>
            <person name="Im J.-S."/>
            <person name="Choi J.-G."/>
            <person name="Park H.-J."/>
            <person name="Lee G.-B."/>
            <person name="Lee Y.-G."/>
            <person name="Hong S.-Y."/>
            <person name="Cho K."/>
            <person name="Sohn K.H."/>
        </authorList>
    </citation>
    <scope>NUCLEOTIDE SEQUENCE</scope>
    <source>
        <strain evidence="2">KR_2_A2</strain>
    </source>
</reference>
<proteinExistence type="predicted"/>
<name>A0A8S9TPG7_PHYIN</name>
<feature type="non-terminal residue" evidence="2">
    <location>
        <position position="304"/>
    </location>
</feature>
<dbReference type="AlphaFoldDB" id="A0A8S9TPG7"/>
<evidence type="ECO:0000256" key="1">
    <source>
        <dbReference type="SAM" id="MobiDB-lite"/>
    </source>
</evidence>